<dbReference type="Gene3D" id="2.40.10.10">
    <property type="entry name" value="Trypsin-like serine proteases"/>
    <property type="match status" value="2"/>
</dbReference>
<evidence type="ECO:0000313" key="2">
    <source>
        <dbReference type="Proteomes" id="UP000251577"/>
    </source>
</evidence>
<dbReference type="SUPFAM" id="SSF50494">
    <property type="entry name" value="Trypsin-like serine proteases"/>
    <property type="match status" value="1"/>
</dbReference>
<name>A0A364V881_9CORY</name>
<dbReference type="Proteomes" id="UP000251577">
    <property type="component" value="Unassembled WGS sequence"/>
</dbReference>
<evidence type="ECO:0000313" key="1">
    <source>
        <dbReference type="EMBL" id="RAV32855.1"/>
    </source>
</evidence>
<dbReference type="InterPro" id="IPR043504">
    <property type="entry name" value="Peptidase_S1_PA_chymotrypsin"/>
</dbReference>
<accession>A0A364V881</accession>
<organism evidence="1 2">
    <name type="scientific">Corynebacterium heidelbergense</name>
    <dbReference type="NCBI Taxonomy" id="2055947"/>
    <lineage>
        <taxon>Bacteria</taxon>
        <taxon>Bacillati</taxon>
        <taxon>Actinomycetota</taxon>
        <taxon>Actinomycetes</taxon>
        <taxon>Mycobacteriales</taxon>
        <taxon>Corynebacteriaceae</taxon>
        <taxon>Corynebacterium</taxon>
    </lineage>
</organism>
<sequence length="295" mass="30894">MPRPAGQPGSAYVYRPNYGFHHLLSTGAAHTRYSQRQPAGPAQLQPHCWVVVVVDIHAYQKGNPSMRKRTAAVAVGLAALAVISTTPTAAAGTSVVSAGAQLANVCMLGPGGTYQGKTAFVTSGHCFDPKEPQALDPKKPILLGDSDSNLYGTFLTGKWPSDGSGQDWAIVTVPPRNDKGAQPGIGLYSVWNDREYRIDNLPVRGTGAPKEGLEVCAQNRSGRSCGKITKVRHQTSSKIPVFVTNMRTARGDSGGAMITPDGRVVGIVQGGPSGDNSTTYGVAIGDIPGFNVARG</sequence>
<proteinExistence type="predicted"/>
<evidence type="ECO:0008006" key="3">
    <source>
        <dbReference type="Google" id="ProtNLM"/>
    </source>
</evidence>
<keyword evidence="2" id="KW-1185">Reference proteome</keyword>
<protein>
    <recommendedName>
        <fullName evidence="3">Peptidase S1 domain-containing protein</fullName>
    </recommendedName>
</protein>
<dbReference type="InterPro" id="IPR009003">
    <property type="entry name" value="Peptidase_S1_PA"/>
</dbReference>
<comment type="caution">
    <text evidence="1">The sequence shown here is derived from an EMBL/GenBank/DDBJ whole genome shotgun (WGS) entry which is preliminary data.</text>
</comment>
<dbReference type="AlphaFoldDB" id="A0A364V881"/>
<dbReference type="Pfam" id="PF13365">
    <property type="entry name" value="Trypsin_2"/>
    <property type="match status" value="1"/>
</dbReference>
<dbReference type="EMBL" id="QHCV01000008">
    <property type="protein sequence ID" value="RAV32855.1"/>
    <property type="molecule type" value="Genomic_DNA"/>
</dbReference>
<reference evidence="1 2" key="1">
    <citation type="journal article" date="2018" name="Syst. Appl. Microbiol.">
        <title>Corynebacterium heidelbergense sp. nov., isolated from the preen glands of Egyptian geese (Alopochen aegyptiacus).</title>
        <authorList>
            <person name="Braun M.S."/>
            <person name="Wang E."/>
            <person name="Zimmermann S."/>
            <person name="Wink M."/>
        </authorList>
    </citation>
    <scope>NUCLEOTIDE SEQUENCE [LARGE SCALE GENOMIC DNA]</scope>
    <source>
        <strain evidence="1 2">647</strain>
    </source>
</reference>
<gene>
    <name evidence="1" type="ORF">DLJ54_01320</name>
</gene>